<comment type="catalytic activity">
    <reaction evidence="5 6">
        <text>queuosine 5'-phosphate + H2O = queuine + D-ribose 5-phosphate</text>
        <dbReference type="Rhea" id="RHEA:75387"/>
        <dbReference type="ChEBI" id="CHEBI:15377"/>
        <dbReference type="ChEBI" id="CHEBI:17433"/>
        <dbReference type="ChEBI" id="CHEBI:78346"/>
        <dbReference type="ChEBI" id="CHEBI:194371"/>
    </reaction>
    <physiologicalReaction direction="left-to-right" evidence="5 6">
        <dbReference type="Rhea" id="RHEA:75388"/>
    </physiologicalReaction>
</comment>
<dbReference type="EMBL" id="ML220115">
    <property type="protein sequence ID" value="TGZ82411.1"/>
    <property type="molecule type" value="Genomic_DNA"/>
</dbReference>
<dbReference type="GO" id="GO:0006400">
    <property type="term" value="P:tRNA modification"/>
    <property type="evidence" value="ECO:0007669"/>
    <property type="project" value="TreeGrafter"/>
</dbReference>
<organism evidence="7 8">
    <name type="scientific">Ascodesmis nigricans</name>
    <dbReference type="NCBI Taxonomy" id="341454"/>
    <lineage>
        <taxon>Eukaryota</taxon>
        <taxon>Fungi</taxon>
        <taxon>Dikarya</taxon>
        <taxon>Ascomycota</taxon>
        <taxon>Pezizomycotina</taxon>
        <taxon>Pezizomycetes</taxon>
        <taxon>Pezizales</taxon>
        <taxon>Ascodesmidaceae</taxon>
        <taxon>Ascodesmis</taxon>
    </lineage>
</organism>
<dbReference type="InParanoid" id="A0A4S2N079"/>
<evidence type="ECO:0000256" key="5">
    <source>
        <dbReference type="ARBA" id="ARBA00048204"/>
    </source>
</evidence>
<dbReference type="Proteomes" id="UP000298138">
    <property type="component" value="Unassembled WGS sequence"/>
</dbReference>
<evidence type="ECO:0000256" key="1">
    <source>
        <dbReference type="ARBA" id="ARBA00022801"/>
    </source>
</evidence>
<protein>
    <recommendedName>
        <fullName evidence="3 6">Queuosine 5'-phosphate N-glycosylase/hydrolase</fullName>
        <ecNumber evidence="6">3.2.2.-</ecNumber>
    </recommendedName>
    <alternativeName>
        <fullName evidence="4 6">Queuosine-nucleotide N-glycosylase/hydrolase</fullName>
    </alternativeName>
</protein>
<name>A0A4S2N079_9PEZI</name>
<comment type="similarity">
    <text evidence="2 6">Belongs to the QNG1 protein family.</text>
</comment>
<evidence type="ECO:0000313" key="7">
    <source>
        <dbReference type="EMBL" id="TGZ82411.1"/>
    </source>
</evidence>
<gene>
    <name evidence="7" type="ORF">EX30DRAFT_184669</name>
</gene>
<evidence type="ECO:0000313" key="8">
    <source>
        <dbReference type="Proteomes" id="UP000298138"/>
    </source>
</evidence>
<dbReference type="OrthoDB" id="416777at2759"/>
<evidence type="ECO:0000256" key="4">
    <source>
        <dbReference type="ARBA" id="ARBA00035393"/>
    </source>
</evidence>
<evidence type="ECO:0000256" key="6">
    <source>
        <dbReference type="RuleBase" id="RU365002"/>
    </source>
</evidence>
<keyword evidence="1 6" id="KW-0378">Hydrolase</keyword>
<proteinExistence type="inferred from homology"/>
<comment type="function">
    <text evidence="6">Catalyzes the hydrolysis of queuosine 5'-phosphate, releasing the nucleobase queuine (q). Is required for salvage of queuine from exogenous queuosine (Q) that is imported and then converted to queuosine 5'-phosphate intracellularly.</text>
</comment>
<dbReference type="Pfam" id="PF10343">
    <property type="entry name" value="Q_salvage"/>
    <property type="match status" value="1"/>
</dbReference>
<dbReference type="PANTHER" id="PTHR21314:SF0">
    <property type="entry name" value="QUEUOSINE 5'-PHOSPHATE N-GLYCOSYLASE_HYDROLASE"/>
    <property type="match status" value="1"/>
</dbReference>
<dbReference type="PANTHER" id="PTHR21314">
    <property type="entry name" value="QUEUOSINE 5'-PHOSPHATE N-GLYCOSYLASE_HYDROLASE-RELATED"/>
    <property type="match status" value="1"/>
</dbReference>
<reference evidence="7 8" key="1">
    <citation type="submission" date="2019-04" db="EMBL/GenBank/DDBJ databases">
        <title>Comparative genomics and transcriptomics to analyze fruiting body development in filamentous ascomycetes.</title>
        <authorList>
            <consortium name="DOE Joint Genome Institute"/>
            <person name="Lutkenhaus R."/>
            <person name="Traeger S."/>
            <person name="Breuer J."/>
            <person name="Kuo A."/>
            <person name="Lipzen A."/>
            <person name="Pangilinan J."/>
            <person name="Dilworth D."/>
            <person name="Sandor L."/>
            <person name="Poggeler S."/>
            <person name="Barry K."/>
            <person name="Grigoriev I.V."/>
            <person name="Nowrousian M."/>
        </authorList>
    </citation>
    <scope>NUCLEOTIDE SEQUENCE [LARGE SCALE GENOMIC DNA]</scope>
    <source>
        <strain evidence="7 8">CBS 389.68</strain>
    </source>
</reference>
<dbReference type="STRING" id="341454.A0A4S2N079"/>
<dbReference type="AlphaFoldDB" id="A0A4S2N079"/>
<evidence type="ECO:0000256" key="2">
    <source>
        <dbReference type="ARBA" id="ARBA00035119"/>
    </source>
</evidence>
<sequence length="367" mass="42230">MADNDVDHDLLAFMREALSGGNPLKAAPAPPKTHVLESAQYIVDNSIDIFLSRDHIMAAAQKIFTGMKKNEYGTGTWSTHELHPKAKDASTVDFIFTMDLLNFSFWSDLPEKEGYAVEYKGKRWTGYWSLVAALQRALDEGIPITSPYFWADSELCTDDVLRSVFRSATDEEMPMLKERIECLREAGEILCERYDGKFTNMIECADQSAAALVLALADDFPCFRDEHDFERRRVNIYKRAQILVADLWACFDGESYGTFHDIDNITMFADYRVPVILHSLHCIQYSPKLEAHIKDKKDIPSGSSWELQLRGATIWTVECIRREIKRLHPESKINAILIDFYLYDTAKEMQRIGVDMIPQHRCRSIWY</sequence>
<keyword evidence="8" id="KW-1185">Reference proteome</keyword>
<dbReference type="EC" id="3.2.2.-" evidence="6"/>
<accession>A0A4S2N079</accession>
<dbReference type="InterPro" id="IPR019438">
    <property type="entry name" value="Q_salvage"/>
</dbReference>
<dbReference type="GO" id="GO:0016787">
    <property type="term" value="F:hydrolase activity"/>
    <property type="evidence" value="ECO:0007669"/>
    <property type="project" value="UniProtKB-KW"/>
</dbReference>
<evidence type="ECO:0000256" key="3">
    <source>
        <dbReference type="ARBA" id="ARBA00035306"/>
    </source>
</evidence>